<accession>A0A9Q1BHQ8</accession>
<dbReference type="AlphaFoldDB" id="A0A9Q1BHQ8"/>
<name>A0A9Q1BHQ8_HOLLE</name>
<evidence type="ECO:0000313" key="2">
    <source>
        <dbReference type="Proteomes" id="UP001152320"/>
    </source>
</evidence>
<evidence type="ECO:0000313" key="1">
    <source>
        <dbReference type="EMBL" id="KAJ8026493.1"/>
    </source>
</evidence>
<reference evidence="1" key="1">
    <citation type="submission" date="2021-10" db="EMBL/GenBank/DDBJ databases">
        <title>Tropical sea cucumber genome reveals ecological adaptation and Cuvierian tubules defense mechanism.</title>
        <authorList>
            <person name="Chen T."/>
        </authorList>
    </citation>
    <scope>NUCLEOTIDE SEQUENCE</scope>
    <source>
        <strain evidence="1">Nanhai2018</strain>
        <tissue evidence="1">Muscle</tissue>
    </source>
</reference>
<comment type="caution">
    <text evidence="1">The sequence shown here is derived from an EMBL/GenBank/DDBJ whole genome shotgun (WGS) entry which is preliminary data.</text>
</comment>
<dbReference type="Proteomes" id="UP001152320">
    <property type="component" value="Chromosome 16"/>
</dbReference>
<dbReference type="EMBL" id="JAIZAY010000016">
    <property type="protein sequence ID" value="KAJ8026493.1"/>
    <property type="molecule type" value="Genomic_DNA"/>
</dbReference>
<gene>
    <name evidence="1" type="ORF">HOLleu_31325</name>
</gene>
<protein>
    <submittedName>
        <fullName evidence="1">Uncharacterized protein</fullName>
    </submittedName>
</protein>
<keyword evidence="2" id="KW-1185">Reference proteome</keyword>
<organism evidence="1 2">
    <name type="scientific">Holothuria leucospilota</name>
    <name type="common">Black long sea cucumber</name>
    <name type="synonym">Mertensiothuria leucospilota</name>
    <dbReference type="NCBI Taxonomy" id="206669"/>
    <lineage>
        <taxon>Eukaryota</taxon>
        <taxon>Metazoa</taxon>
        <taxon>Echinodermata</taxon>
        <taxon>Eleutherozoa</taxon>
        <taxon>Echinozoa</taxon>
        <taxon>Holothuroidea</taxon>
        <taxon>Aspidochirotacea</taxon>
        <taxon>Aspidochirotida</taxon>
        <taxon>Holothuriidae</taxon>
        <taxon>Holothuria</taxon>
    </lineage>
</organism>
<sequence length="51" mass="5906">MVGNMQFLLINSRLQEILQNNLPFGRVQLIIVADLFQLKPVTVWIDGFFKS</sequence>
<proteinExistence type="predicted"/>